<organism evidence="2 3">
    <name type="scientific">Cinchona calisaya</name>
    <dbReference type="NCBI Taxonomy" id="153742"/>
    <lineage>
        <taxon>Eukaryota</taxon>
        <taxon>Viridiplantae</taxon>
        <taxon>Streptophyta</taxon>
        <taxon>Embryophyta</taxon>
        <taxon>Tracheophyta</taxon>
        <taxon>Spermatophyta</taxon>
        <taxon>Magnoliopsida</taxon>
        <taxon>eudicotyledons</taxon>
        <taxon>Gunneridae</taxon>
        <taxon>Pentapetalae</taxon>
        <taxon>asterids</taxon>
        <taxon>lamiids</taxon>
        <taxon>Gentianales</taxon>
        <taxon>Rubiaceae</taxon>
        <taxon>Cinchonoideae</taxon>
        <taxon>Cinchoneae</taxon>
        <taxon>Cinchona</taxon>
    </lineage>
</organism>
<evidence type="ECO:0000313" key="3">
    <source>
        <dbReference type="Proteomes" id="UP001630127"/>
    </source>
</evidence>
<name>A0ABD2ZHS0_9GENT</name>
<comment type="caution">
    <text evidence="2">The sequence shown here is derived from an EMBL/GenBank/DDBJ whole genome shotgun (WGS) entry which is preliminary data.</text>
</comment>
<protein>
    <submittedName>
        <fullName evidence="2">Uncharacterized protein</fullName>
    </submittedName>
</protein>
<dbReference type="Proteomes" id="UP001630127">
    <property type="component" value="Unassembled WGS sequence"/>
</dbReference>
<feature type="region of interest" description="Disordered" evidence="1">
    <location>
        <begin position="1"/>
        <end position="53"/>
    </location>
</feature>
<gene>
    <name evidence="2" type="ORF">ACH5RR_021610</name>
</gene>
<evidence type="ECO:0000313" key="2">
    <source>
        <dbReference type="EMBL" id="KAL3519021.1"/>
    </source>
</evidence>
<feature type="compositionally biased region" description="Basic and acidic residues" evidence="1">
    <location>
        <begin position="21"/>
        <end position="47"/>
    </location>
</feature>
<proteinExistence type="predicted"/>
<evidence type="ECO:0000256" key="1">
    <source>
        <dbReference type="SAM" id="MobiDB-lite"/>
    </source>
</evidence>
<dbReference type="EMBL" id="JBJUIK010000009">
    <property type="protein sequence ID" value="KAL3519021.1"/>
    <property type="molecule type" value="Genomic_DNA"/>
</dbReference>
<keyword evidence="3" id="KW-1185">Reference proteome</keyword>
<reference evidence="2 3" key="1">
    <citation type="submission" date="2024-11" db="EMBL/GenBank/DDBJ databases">
        <title>A near-complete genome assembly of Cinchona calisaya.</title>
        <authorList>
            <person name="Lian D.C."/>
            <person name="Zhao X.W."/>
            <person name="Wei L."/>
        </authorList>
    </citation>
    <scope>NUCLEOTIDE SEQUENCE [LARGE SCALE GENOMIC DNA]</scope>
    <source>
        <tissue evidence="2">Nenye</tissue>
    </source>
</reference>
<accession>A0ABD2ZHS0</accession>
<dbReference type="AlphaFoldDB" id="A0ABD2ZHS0"/>
<sequence>MQSKCVKGLALQNPKTSEAPFAKREDQEHEETTAQDMNDGHGDKDDLTQEALISNSSILMEQISDDQAKAFLQHTPQPDFDCRDDTSVARVNNLWSASAQQL</sequence>